<sequence length="73" mass="8119">MVILHDRIPLITLACFTYARCWCGGLYEPYPSIGDQATAVRGPECCGFRVGGRIGEAQPMKQTFVTTMRTPKH</sequence>
<feature type="signal peptide" evidence="1">
    <location>
        <begin position="1"/>
        <end position="19"/>
    </location>
</feature>
<dbReference type="AlphaFoldDB" id="A0A2M4DLE0"/>
<evidence type="ECO:0000313" key="2">
    <source>
        <dbReference type="EMBL" id="MBW78374.1"/>
    </source>
</evidence>
<protein>
    <submittedName>
        <fullName evidence="2">Putative secreted protein</fullName>
    </submittedName>
</protein>
<keyword evidence="1" id="KW-0732">Signal</keyword>
<proteinExistence type="predicted"/>
<accession>A0A2M4DLE0</accession>
<dbReference type="EMBL" id="GGFL01014196">
    <property type="protein sequence ID" value="MBW78374.1"/>
    <property type="molecule type" value="Transcribed_RNA"/>
</dbReference>
<organism evidence="2">
    <name type="scientific">Anopheles darlingi</name>
    <name type="common">Mosquito</name>
    <dbReference type="NCBI Taxonomy" id="43151"/>
    <lineage>
        <taxon>Eukaryota</taxon>
        <taxon>Metazoa</taxon>
        <taxon>Ecdysozoa</taxon>
        <taxon>Arthropoda</taxon>
        <taxon>Hexapoda</taxon>
        <taxon>Insecta</taxon>
        <taxon>Pterygota</taxon>
        <taxon>Neoptera</taxon>
        <taxon>Endopterygota</taxon>
        <taxon>Diptera</taxon>
        <taxon>Nematocera</taxon>
        <taxon>Culicoidea</taxon>
        <taxon>Culicidae</taxon>
        <taxon>Anophelinae</taxon>
        <taxon>Anopheles</taxon>
    </lineage>
</organism>
<evidence type="ECO:0000256" key="1">
    <source>
        <dbReference type="SAM" id="SignalP"/>
    </source>
</evidence>
<reference evidence="2" key="1">
    <citation type="submission" date="2018-01" db="EMBL/GenBank/DDBJ databases">
        <title>An insight into the sialome of Amazonian anophelines.</title>
        <authorList>
            <person name="Ribeiro J.M."/>
            <person name="Scarpassa V."/>
            <person name="Calvo E."/>
        </authorList>
    </citation>
    <scope>NUCLEOTIDE SEQUENCE</scope>
</reference>
<feature type="chain" id="PRO_5015005745" evidence="1">
    <location>
        <begin position="20"/>
        <end position="73"/>
    </location>
</feature>
<name>A0A2M4DLE0_ANODA</name>